<comment type="caution">
    <text evidence="1">The sequence shown here is derived from an EMBL/GenBank/DDBJ whole genome shotgun (WGS) entry which is preliminary data.</text>
</comment>
<protein>
    <submittedName>
        <fullName evidence="1">Uncharacterized protein</fullName>
    </submittedName>
</protein>
<evidence type="ECO:0000313" key="1">
    <source>
        <dbReference type="EMBL" id="KAA6323210.1"/>
    </source>
</evidence>
<reference evidence="1 2" key="1">
    <citation type="submission" date="2019-03" db="EMBL/GenBank/DDBJ databases">
        <title>Single cell metagenomics reveals metabolic interactions within the superorganism composed of flagellate Streblomastix strix and complex community of Bacteroidetes bacteria on its surface.</title>
        <authorList>
            <person name="Treitli S.C."/>
            <person name="Kolisko M."/>
            <person name="Husnik F."/>
            <person name="Keeling P."/>
            <person name="Hampl V."/>
        </authorList>
    </citation>
    <scope>NUCLEOTIDE SEQUENCE [LARGE SCALE GENOMIC DNA]</scope>
    <source>
        <strain evidence="1">ST1C</strain>
    </source>
</reference>
<dbReference type="Proteomes" id="UP000324800">
    <property type="component" value="Unassembled WGS sequence"/>
</dbReference>
<name>A0A5J4QQR9_9EUKA</name>
<sequence length="28" mass="3041">FTLAIQQTLVSVRAQQAFTSAATAIKKF</sequence>
<dbReference type="AlphaFoldDB" id="A0A5J4QQR9"/>
<evidence type="ECO:0000313" key="2">
    <source>
        <dbReference type="Proteomes" id="UP000324800"/>
    </source>
</evidence>
<proteinExistence type="predicted"/>
<organism evidence="1 2">
    <name type="scientific">Streblomastix strix</name>
    <dbReference type="NCBI Taxonomy" id="222440"/>
    <lineage>
        <taxon>Eukaryota</taxon>
        <taxon>Metamonada</taxon>
        <taxon>Preaxostyla</taxon>
        <taxon>Oxymonadida</taxon>
        <taxon>Streblomastigidae</taxon>
        <taxon>Streblomastix</taxon>
    </lineage>
</organism>
<dbReference type="EMBL" id="SNRW01044705">
    <property type="protein sequence ID" value="KAA6323210.1"/>
    <property type="molecule type" value="Genomic_DNA"/>
</dbReference>
<gene>
    <name evidence="1" type="ORF">EZS28_054340</name>
</gene>
<feature type="non-terminal residue" evidence="1">
    <location>
        <position position="1"/>
    </location>
</feature>
<accession>A0A5J4QQR9</accession>